<dbReference type="InterPro" id="IPR036188">
    <property type="entry name" value="FAD/NAD-bd_sf"/>
</dbReference>
<keyword evidence="4" id="KW-0521">NADP</keyword>
<dbReference type="InterPro" id="IPR000960">
    <property type="entry name" value="Flavin_mOase"/>
</dbReference>
<evidence type="ECO:0000256" key="1">
    <source>
        <dbReference type="ARBA" id="ARBA00009183"/>
    </source>
</evidence>
<evidence type="ECO:0000313" key="7">
    <source>
        <dbReference type="EMBL" id="GMI31186.1"/>
    </source>
</evidence>
<comment type="caution">
    <text evidence="7">The sequence shown here is derived from an EMBL/GenBank/DDBJ whole genome shotgun (WGS) entry which is preliminary data.</text>
</comment>
<dbReference type="Gene3D" id="3.50.50.60">
    <property type="entry name" value="FAD/NAD(P)-binding domain"/>
    <property type="match status" value="3"/>
</dbReference>
<evidence type="ECO:0000256" key="6">
    <source>
        <dbReference type="SAM" id="MobiDB-lite"/>
    </source>
</evidence>
<dbReference type="PANTHER" id="PTHR23023">
    <property type="entry name" value="DIMETHYLANILINE MONOOXYGENASE"/>
    <property type="match status" value="1"/>
</dbReference>
<evidence type="ECO:0000256" key="2">
    <source>
        <dbReference type="ARBA" id="ARBA00022630"/>
    </source>
</evidence>
<dbReference type="Pfam" id="PF00743">
    <property type="entry name" value="FMO-like"/>
    <property type="match status" value="1"/>
</dbReference>
<feature type="compositionally biased region" description="Basic and acidic residues" evidence="6">
    <location>
        <begin position="342"/>
        <end position="354"/>
    </location>
</feature>
<evidence type="ECO:0000256" key="4">
    <source>
        <dbReference type="ARBA" id="ARBA00022857"/>
    </source>
</evidence>
<dbReference type="SUPFAM" id="SSF51905">
    <property type="entry name" value="FAD/NAD(P)-binding domain"/>
    <property type="match status" value="1"/>
</dbReference>
<accession>A0ABQ6MS80</accession>
<reference evidence="7 8" key="1">
    <citation type="journal article" date="2023" name="Commun. Biol.">
        <title>Genome analysis of Parmales, the sister group of diatoms, reveals the evolutionary specialization of diatoms from phago-mixotrophs to photoautotrophs.</title>
        <authorList>
            <person name="Ban H."/>
            <person name="Sato S."/>
            <person name="Yoshikawa S."/>
            <person name="Yamada K."/>
            <person name="Nakamura Y."/>
            <person name="Ichinomiya M."/>
            <person name="Sato N."/>
            <person name="Blanc-Mathieu R."/>
            <person name="Endo H."/>
            <person name="Kuwata A."/>
            <person name="Ogata H."/>
        </authorList>
    </citation>
    <scope>NUCLEOTIDE SEQUENCE [LARGE SCALE GENOMIC DNA]</scope>
</reference>
<keyword evidence="5" id="KW-0560">Oxidoreductase</keyword>
<evidence type="ECO:0000256" key="5">
    <source>
        <dbReference type="ARBA" id="ARBA00023002"/>
    </source>
</evidence>
<dbReference type="Proteomes" id="UP001165060">
    <property type="component" value="Unassembled WGS sequence"/>
</dbReference>
<name>A0ABQ6MS80_9STRA</name>
<feature type="region of interest" description="Disordered" evidence="6">
    <location>
        <begin position="334"/>
        <end position="372"/>
    </location>
</feature>
<sequence>MRVAVVGSGACGLAFAKNLLPLTPHVTLFEACAQAGGVWRYRDPRKGEGEGPMYRSLRTNLPAPLMAFRDHPFPGAGKGSSFPTHEEVQGYLLSYRDAFELQPLTRAGTTVTDVAFSTEPSCFPSLPAVAVTSATASSPPTTELFDLCVIATGHYAVPSIPPSLLPLAAKFPGSFHSVRYDGPAPLAGRTVLIVGGRASGSDIAREISPHARKVYVSDPTPPAVDPANPPPGNVRSVGRTEGLAAGGGVAVAGGPPLPDVDLCIFATGYDYDFPFLSPAVLSAPRGDRRVAPLYKQLWHATRPNLVLGGLPHSVVPFPLFEMQARAVGRCAGEGFRNLPGGGEREAEAGRDREGNGGGGGGSASGKRARGRVQDSHFLGDGQWAYLRELAEIAGEAGEGLEKYLESSRGMYEHAGAQRKKVPMGGKDDYREVVYEREHGGDWEWSHH</sequence>
<dbReference type="PRINTS" id="PR00370">
    <property type="entry name" value="FMOXYGENASE"/>
</dbReference>
<keyword evidence="3" id="KW-0274">FAD</keyword>
<evidence type="ECO:0000313" key="8">
    <source>
        <dbReference type="Proteomes" id="UP001165060"/>
    </source>
</evidence>
<keyword evidence="8" id="KW-1185">Reference proteome</keyword>
<evidence type="ECO:0008006" key="9">
    <source>
        <dbReference type="Google" id="ProtNLM"/>
    </source>
</evidence>
<comment type="similarity">
    <text evidence="1">Belongs to the FMO family.</text>
</comment>
<keyword evidence="2" id="KW-0285">Flavoprotein</keyword>
<organism evidence="7 8">
    <name type="scientific">Tetraparma gracilis</name>
    <dbReference type="NCBI Taxonomy" id="2962635"/>
    <lineage>
        <taxon>Eukaryota</taxon>
        <taxon>Sar</taxon>
        <taxon>Stramenopiles</taxon>
        <taxon>Ochrophyta</taxon>
        <taxon>Bolidophyceae</taxon>
        <taxon>Parmales</taxon>
        <taxon>Triparmaceae</taxon>
        <taxon>Tetraparma</taxon>
    </lineage>
</organism>
<dbReference type="EMBL" id="BRYB01004450">
    <property type="protein sequence ID" value="GMI31186.1"/>
    <property type="molecule type" value="Genomic_DNA"/>
</dbReference>
<gene>
    <name evidence="7" type="ORF">TeGR_g10800</name>
</gene>
<dbReference type="InterPro" id="IPR050346">
    <property type="entry name" value="FMO-like"/>
</dbReference>
<evidence type="ECO:0000256" key="3">
    <source>
        <dbReference type="ARBA" id="ARBA00022827"/>
    </source>
</evidence>
<protein>
    <recommendedName>
        <fullName evidence="9">Flavin-containing monooxygenase</fullName>
    </recommendedName>
</protein>
<proteinExistence type="inferred from homology"/>
<dbReference type="InterPro" id="IPR020946">
    <property type="entry name" value="Flavin_mOase-like"/>
</dbReference>